<accession>A0A9N9PMB6</accession>
<gene>
    <name evidence="1" type="ORF">CPELLU_LOCUS21946</name>
</gene>
<dbReference type="GO" id="GO:0005829">
    <property type="term" value="C:cytosol"/>
    <property type="evidence" value="ECO:0007669"/>
    <property type="project" value="TreeGrafter"/>
</dbReference>
<dbReference type="GO" id="GO:0005525">
    <property type="term" value="F:GTP binding"/>
    <property type="evidence" value="ECO:0007669"/>
    <property type="project" value="InterPro"/>
</dbReference>
<feature type="non-terminal residue" evidence="1">
    <location>
        <position position="1"/>
    </location>
</feature>
<dbReference type="OrthoDB" id="207081at2759"/>
<dbReference type="PANTHER" id="PTHR14932:SF1">
    <property type="entry name" value="RAB-LIKE PROTEIN 6"/>
    <property type="match status" value="1"/>
</dbReference>
<dbReference type="SUPFAM" id="SSF52540">
    <property type="entry name" value="P-loop containing nucleoside triphosphate hydrolases"/>
    <property type="match status" value="1"/>
</dbReference>
<sequence>YVEIGISADFGKFTHVLSKNDSPKGIHVKICFFSVKIIIRGDIRTGKSTLFNRLQGESFREVYITTPQIEVANIQWNYNQTNDVIK</sequence>
<feature type="non-terminal residue" evidence="1">
    <location>
        <position position="86"/>
    </location>
</feature>
<dbReference type="PANTHER" id="PTHR14932">
    <property type="entry name" value="RAS GTPASE-RELATED"/>
    <property type="match status" value="1"/>
</dbReference>
<protein>
    <submittedName>
        <fullName evidence="1">2524_t:CDS:1</fullName>
    </submittedName>
</protein>
<organism evidence="1 2">
    <name type="scientific">Cetraspora pellucida</name>
    <dbReference type="NCBI Taxonomy" id="1433469"/>
    <lineage>
        <taxon>Eukaryota</taxon>
        <taxon>Fungi</taxon>
        <taxon>Fungi incertae sedis</taxon>
        <taxon>Mucoromycota</taxon>
        <taxon>Glomeromycotina</taxon>
        <taxon>Glomeromycetes</taxon>
        <taxon>Diversisporales</taxon>
        <taxon>Gigasporaceae</taxon>
        <taxon>Cetraspora</taxon>
    </lineage>
</organism>
<dbReference type="Gene3D" id="3.40.50.300">
    <property type="entry name" value="P-loop containing nucleotide triphosphate hydrolases"/>
    <property type="match status" value="1"/>
</dbReference>
<dbReference type="InterPro" id="IPR027417">
    <property type="entry name" value="P-loop_NTPase"/>
</dbReference>
<dbReference type="AlphaFoldDB" id="A0A9N9PMB6"/>
<dbReference type="InterPro" id="IPR040385">
    <property type="entry name" value="RABL6"/>
</dbReference>
<comment type="caution">
    <text evidence="1">The sequence shown here is derived from an EMBL/GenBank/DDBJ whole genome shotgun (WGS) entry which is preliminary data.</text>
</comment>
<name>A0A9N9PMB6_9GLOM</name>
<dbReference type="Proteomes" id="UP000789759">
    <property type="component" value="Unassembled WGS sequence"/>
</dbReference>
<dbReference type="GO" id="GO:0005634">
    <property type="term" value="C:nucleus"/>
    <property type="evidence" value="ECO:0007669"/>
    <property type="project" value="TreeGrafter"/>
</dbReference>
<evidence type="ECO:0000313" key="2">
    <source>
        <dbReference type="Proteomes" id="UP000789759"/>
    </source>
</evidence>
<keyword evidence="2" id="KW-1185">Reference proteome</keyword>
<reference evidence="1" key="1">
    <citation type="submission" date="2021-06" db="EMBL/GenBank/DDBJ databases">
        <authorList>
            <person name="Kallberg Y."/>
            <person name="Tangrot J."/>
            <person name="Rosling A."/>
        </authorList>
    </citation>
    <scope>NUCLEOTIDE SEQUENCE</scope>
    <source>
        <strain evidence="1">FL966</strain>
    </source>
</reference>
<proteinExistence type="predicted"/>
<dbReference type="EMBL" id="CAJVQA010088663">
    <property type="protein sequence ID" value="CAG8839929.1"/>
    <property type="molecule type" value="Genomic_DNA"/>
</dbReference>
<evidence type="ECO:0000313" key="1">
    <source>
        <dbReference type="EMBL" id="CAG8839929.1"/>
    </source>
</evidence>